<organism evidence="1 2">
    <name type="scientific">Aspergillus granulosus</name>
    <dbReference type="NCBI Taxonomy" id="176169"/>
    <lineage>
        <taxon>Eukaryota</taxon>
        <taxon>Fungi</taxon>
        <taxon>Dikarya</taxon>
        <taxon>Ascomycota</taxon>
        <taxon>Pezizomycotina</taxon>
        <taxon>Eurotiomycetes</taxon>
        <taxon>Eurotiomycetidae</taxon>
        <taxon>Eurotiales</taxon>
        <taxon>Aspergillaceae</taxon>
        <taxon>Aspergillus</taxon>
        <taxon>Aspergillus subgen. Nidulantes</taxon>
    </lineage>
</organism>
<evidence type="ECO:0000313" key="2">
    <source>
        <dbReference type="Proteomes" id="UP001610334"/>
    </source>
</evidence>
<gene>
    <name evidence="1" type="ORF">BJX63DRAFT_385342</name>
</gene>
<name>A0ABR4HQW9_9EURO</name>
<dbReference type="EMBL" id="JBFXLT010000016">
    <property type="protein sequence ID" value="KAL2817885.1"/>
    <property type="molecule type" value="Genomic_DNA"/>
</dbReference>
<dbReference type="Proteomes" id="UP001610334">
    <property type="component" value="Unassembled WGS sequence"/>
</dbReference>
<proteinExistence type="predicted"/>
<reference evidence="1 2" key="1">
    <citation type="submission" date="2024-07" db="EMBL/GenBank/DDBJ databases">
        <title>Section-level genome sequencing and comparative genomics of Aspergillus sections Usti and Cavernicolus.</title>
        <authorList>
            <consortium name="Lawrence Berkeley National Laboratory"/>
            <person name="Nybo J.L."/>
            <person name="Vesth T.C."/>
            <person name="Theobald S."/>
            <person name="Frisvad J.C."/>
            <person name="Larsen T.O."/>
            <person name="Kjaerboelling I."/>
            <person name="Rothschild-Mancinelli K."/>
            <person name="Lyhne E.K."/>
            <person name="Kogle M.E."/>
            <person name="Barry K."/>
            <person name="Clum A."/>
            <person name="Na H."/>
            <person name="Ledsgaard L."/>
            <person name="Lin J."/>
            <person name="Lipzen A."/>
            <person name="Kuo A."/>
            <person name="Riley R."/>
            <person name="Mondo S."/>
            <person name="Labutti K."/>
            <person name="Haridas S."/>
            <person name="Pangalinan J."/>
            <person name="Salamov A.A."/>
            <person name="Simmons B.A."/>
            <person name="Magnuson J.K."/>
            <person name="Chen J."/>
            <person name="Drula E."/>
            <person name="Henrissat B."/>
            <person name="Wiebenga A."/>
            <person name="Lubbers R.J."/>
            <person name="Gomes A.C."/>
            <person name="Makela M.R."/>
            <person name="Stajich J."/>
            <person name="Grigoriev I.V."/>
            <person name="Mortensen U.H."/>
            <person name="De Vries R.P."/>
            <person name="Baker S.E."/>
            <person name="Andersen M.R."/>
        </authorList>
    </citation>
    <scope>NUCLEOTIDE SEQUENCE [LARGE SCALE GENOMIC DNA]</scope>
    <source>
        <strain evidence="1 2">CBS 588.65</strain>
    </source>
</reference>
<evidence type="ECO:0000313" key="1">
    <source>
        <dbReference type="EMBL" id="KAL2817885.1"/>
    </source>
</evidence>
<comment type="caution">
    <text evidence="1">The sequence shown here is derived from an EMBL/GenBank/DDBJ whole genome shotgun (WGS) entry which is preliminary data.</text>
</comment>
<keyword evidence="2" id="KW-1185">Reference proteome</keyword>
<sequence length="55" mass="6438">MDRAVWPINDSSAAVDEAYGDWPMDKWMAESFYYADDGLKHTWQKASSLGWTHWI</sequence>
<protein>
    <submittedName>
        <fullName evidence="1">Uncharacterized protein</fullName>
    </submittedName>
</protein>
<accession>A0ABR4HQW9</accession>